<protein>
    <submittedName>
        <fullName evidence="2">Uncharacterized protein</fullName>
    </submittedName>
</protein>
<reference evidence="2 3" key="1">
    <citation type="submission" date="2016-04" db="EMBL/GenBank/DDBJ databases">
        <title>A degradative enzymes factory behind the ericoid mycorrhizal symbiosis.</title>
        <authorList>
            <consortium name="DOE Joint Genome Institute"/>
            <person name="Martino E."/>
            <person name="Morin E."/>
            <person name="Grelet G."/>
            <person name="Kuo A."/>
            <person name="Kohler A."/>
            <person name="Daghino S."/>
            <person name="Barry K."/>
            <person name="Choi C."/>
            <person name="Cichocki N."/>
            <person name="Clum A."/>
            <person name="Copeland A."/>
            <person name="Hainaut M."/>
            <person name="Haridas S."/>
            <person name="Labutti K."/>
            <person name="Lindquist E."/>
            <person name="Lipzen A."/>
            <person name="Khouja H.-R."/>
            <person name="Murat C."/>
            <person name="Ohm R."/>
            <person name="Olson A."/>
            <person name="Spatafora J."/>
            <person name="Veneault-Fourrey C."/>
            <person name="Henrissat B."/>
            <person name="Grigoriev I."/>
            <person name="Martin F."/>
            <person name="Perotto S."/>
        </authorList>
    </citation>
    <scope>NUCLEOTIDE SEQUENCE [LARGE SCALE GENOMIC DNA]</scope>
    <source>
        <strain evidence="2 3">F</strain>
    </source>
</reference>
<keyword evidence="3" id="KW-1185">Reference proteome</keyword>
<feature type="region of interest" description="Disordered" evidence="1">
    <location>
        <begin position="366"/>
        <end position="485"/>
    </location>
</feature>
<proteinExistence type="predicted"/>
<organism evidence="2 3">
    <name type="scientific">Hyaloscypha variabilis (strain UAMH 11265 / GT02V1 / F)</name>
    <name type="common">Meliniomyces variabilis</name>
    <dbReference type="NCBI Taxonomy" id="1149755"/>
    <lineage>
        <taxon>Eukaryota</taxon>
        <taxon>Fungi</taxon>
        <taxon>Dikarya</taxon>
        <taxon>Ascomycota</taxon>
        <taxon>Pezizomycotina</taxon>
        <taxon>Leotiomycetes</taxon>
        <taxon>Helotiales</taxon>
        <taxon>Hyaloscyphaceae</taxon>
        <taxon>Hyaloscypha</taxon>
        <taxon>Hyaloscypha variabilis</taxon>
    </lineage>
</organism>
<feature type="compositionally biased region" description="Low complexity" evidence="1">
    <location>
        <begin position="415"/>
        <end position="427"/>
    </location>
</feature>
<feature type="compositionally biased region" description="Basic and acidic residues" evidence="1">
    <location>
        <begin position="375"/>
        <end position="414"/>
    </location>
</feature>
<evidence type="ECO:0000256" key="1">
    <source>
        <dbReference type="SAM" id="MobiDB-lite"/>
    </source>
</evidence>
<dbReference type="AlphaFoldDB" id="A0A2J6R0J0"/>
<name>A0A2J6R0J0_HYAVF</name>
<accession>A0A2J6R0J0</accession>
<evidence type="ECO:0000313" key="3">
    <source>
        <dbReference type="Proteomes" id="UP000235786"/>
    </source>
</evidence>
<gene>
    <name evidence="2" type="ORF">L207DRAFT_536460</name>
</gene>
<evidence type="ECO:0000313" key="2">
    <source>
        <dbReference type="EMBL" id="PMD32030.1"/>
    </source>
</evidence>
<feature type="compositionally biased region" description="Polar residues" evidence="1">
    <location>
        <begin position="151"/>
        <end position="169"/>
    </location>
</feature>
<feature type="compositionally biased region" description="Polar residues" evidence="1">
    <location>
        <begin position="184"/>
        <end position="195"/>
    </location>
</feature>
<feature type="compositionally biased region" description="Acidic residues" evidence="1">
    <location>
        <begin position="116"/>
        <end position="126"/>
    </location>
</feature>
<feature type="compositionally biased region" description="Basic and acidic residues" evidence="1">
    <location>
        <begin position="127"/>
        <end position="138"/>
    </location>
</feature>
<feature type="compositionally biased region" description="Acidic residues" evidence="1">
    <location>
        <begin position="232"/>
        <end position="241"/>
    </location>
</feature>
<dbReference type="Proteomes" id="UP000235786">
    <property type="component" value="Unassembled WGS sequence"/>
</dbReference>
<dbReference type="OrthoDB" id="3552699at2759"/>
<sequence length="485" mass="54060">MASISSRNKVPIREMDKAVRGGRGGGEARGRNITTTEGLIHSSRTPRRSTPFKSEPSQLIFNFNGDVQITKGTMFGRSPDEEIEQFRRARAPSPTTPIAYGETTPQKSKPAHITAIEDEEADEEFESDRGYTWEEEPPRPPLASRSKAAPTATQLVQTGEDSGYSGSTRGSKRDKNEVYRASFNRGSSVESLTEEGTSRTKRKAKPRSVDSNVETGGTPEENETQLAIQGDEREDYGDDSDDDFERRFMKVATHDNNQLDVRVILDTGTKPDWISSRFLTENLGMKFMKFNEEENKQEFKDFNGNKFHPIGRAEVMVISNDFPGFPCRTFPFLVNRGGSFHIILGKRTIKKEKLFCKPLDPEREGVFPAVQTEPSKAERAVIAQNKEKQEKEGAERDKMREEARKAKRKERTESKSSSSSAARLAQESHWTRENLTSPSPSPSRNARHPAGKSPQSSWKKTKAPVDERSSSSSSLSSGGGAAVND</sequence>
<feature type="compositionally biased region" description="Polar residues" evidence="1">
    <location>
        <begin position="433"/>
        <end position="444"/>
    </location>
</feature>
<dbReference type="EMBL" id="KZ613960">
    <property type="protein sequence ID" value="PMD32030.1"/>
    <property type="molecule type" value="Genomic_DNA"/>
</dbReference>
<feature type="region of interest" description="Disordered" evidence="1">
    <location>
        <begin position="86"/>
        <end position="241"/>
    </location>
</feature>
<feature type="region of interest" description="Disordered" evidence="1">
    <location>
        <begin position="1"/>
        <end position="57"/>
    </location>
</feature>